<evidence type="ECO:0000313" key="3">
    <source>
        <dbReference type="EMBL" id="WCR08246.1"/>
    </source>
</evidence>
<feature type="region of interest" description="Disordered" evidence="1">
    <location>
        <begin position="531"/>
        <end position="673"/>
    </location>
</feature>
<feature type="compositionally biased region" description="Low complexity" evidence="1">
    <location>
        <begin position="611"/>
        <end position="647"/>
    </location>
</feature>
<feature type="compositionally biased region" description="Low complexity" evidence="1">
    <location>
        <begin position="840"/>
        <end position="853"/>
    </location>
</feature>
<feature type="region of interest" description="Disordered" evidence="1">
    <location>
        <begin position="264"/>
        <end position="300"/>
    </location>
</feature>
<evidence type="ECO:0000256" key="1">
    <source>
        <dbReference type="SAM" id="MobiDB-lite"/>
    </source>
</evidence>
<keyword evidence="4" id="KW-1185">Reference proteome</keyword>
<dbReference type="EMBL" id="CP067136">
    <property type="protein sequence ID" value="WCR08246.1"/>
    <property type="molecule type" value="Genomic_DNA"/>
</dbReference>
<dbReference type="SUPFAM" id="SSF53067">
    <property type="entry name" value="Actin-like ATPase domain"/>
    <property type="match status" value="1"/>
</dbReference>
<feature type="compositionally biased region" description="Low complexity" evidence="1">
    <location>
        <begin position="421"/>
        <end position="434"/>
    </location>
</feature>
<gene>
    <name evidence="3" type="ORF">JHX87_05375</name>
</gene>
<sequence length="1027" mass="105393">MNKHAAPPEFAMSFTQEAVLLEKRHGAMWQPLGEAYFSGRDMASRLRALRDDAGATSDHPDTVLVIPDDQILYTTLTVPVGADTAAVVGRALEGMTPYKADELAFDWCPAENGEIETLRVAAVARRTLDEAETFARDQGFQPAGFVARPGDNRFQDDPDFGPSRLMQEQYTRPPFSEPDLSQARITAPVIADEALPATPTEPASAAQAVTVSRIVPHYVVAVAAPGAAVAAPLPGVEAAAETAAAAEAAPTAQEAAASGVIRHGAPRAPSTKGLSPRAQAVHDRARDAKAKRAEQPAGETAAEAPLLARLRNMKPDRLTLMVGGLAAAVLLILMLFGGQGTDDPVARTEDSAPPVEEVAATTPEQMPVDTVADGAEMPAQSPAEVQLAEQAQPVAPTDQGQAAEPGTDDAALPDASALTEAPAADAVSADPVTAENPAEDGPQQELATAATAPTAAIAERSLTGSRPLARPTQQSAAASAPAPETDAARAALGNDTLSRALNEAIAARDATREAEAQRRQAISAATMASDLANAPTSRPAANAQPTTAPRAVAPRGQRLASSARPPRATPARASLSATDRQPAVPANPQPYAERSRPQPASLSGNRPPERPSAARPAATPATAPAAAAPAASPEPATRPAAPTSARPPSRPDRQTFLEEGSASEDHAPTKLTADERRFLEGLLRDLRTAQAGATGLSEAERGAVIRLAEARPARRPVAVGATSERAVEDALAAALSESDRPSRRAGSAASEPAPVAATSTRPAQAGLGSSARPTARPGTRSVASGNDPGPGSASLSKAAVEDAIAAAVASSPSQPGAVPLTALTSSSLPRRRPAGETGDALANAVALAASASNTPTPTELRAAAEAQSQDALAEQRRADEELQRQAEARARQFAAADARREAEARAAAEARARAQAEAEARQRNYQPPEAESEPEVASANIPDGRTPTTAGSAATVKDGIQLNRTQIIGTIGAGRASRALVRLSNGRILTLRIGDKINGGTISAIGDSKITYVRGGQSQQLSVLGGR</sequence>
<protein>
    <recommendedName>
        <fullName evidence="5">Meckel syndrome type 1 protein</fullName>
    </recommendedName>
</protein>
<accession>A0ABY7SN52</accession>
<feature type="region of interest" description="Disordered" evidence="1">
    <location>
        <begin position="343"/>
        <end position="365"/>
    </location>
</feature>
<feature type="compositionally biased region" description="Low complexity" evidence="1">
    <location>
        <begin position="469"/>
        <end position="487"/>
    </location>
</feature>
<feature type="region of interest" description="Disordered" evidence="1">
    <location>
        <begin position="730"/>
        <end position="952"/>
    </location>
</feature>
<feature type="region of interest" description="Disordered" evidence="1">
    <location>
        <begin position="391"/>
        <end position="451"/>
    </location>
</feature>
<evidence type="ECO:0008006" key="5">
    <source>
        <dbReference type="Google" id="ProtNLM"/>
    </source>
</evidence>
<feature type="compositionally biased region" description="Basic and acidic residues" evidence="1">
    <location>
        <begin position="873"/>
        <end position="890"/>
    </location>
</feature>
<feature type="transmembrane region" description="Helical" evidence="2">
    <location>
        <begin position="318"/>
        <end position="338"/>
    </location>
</feature>
<dbReference type="Proteomes" id="UP001219349">
    <property type="component" value="Chromosome"/>
</dbReference>
<feature type="compositionally biased region" description="Low complexity" evidence="1">
    <location>
        <begin position="558"/>
        <end position="578"/>
    </location>
</feature>
<name>A0ABY7SN52_9RHOB</name>
<evidence type="ECO:0000256" key="2">
    <source>
        <dbReference type="SAM" id="Phobius"/>
    </source>
</evidence>
<keyword evidence="2" id="KW-1133">Transmembrane helix</keyword>
<feature type="compositionally biased region" description="Basic and acidic residues" evidence="1">
    <location>
        <begin position="280"/>
        <end position="294"/>
    </location>
</feature>
<organism evidence="3 4">
    <name type="scientific">Paracoccus fistulariae</name>
    <dbReference type="NCBI Taxonomy" id="658446"/>
    <lineage>
        <taxon>Bacteria</taxon>
        <taxon>Pseudomonadati</taxon>
        <taxon>Pseudomonadota</taxon>
        <taxon>Alphaproteobacteria</taxon>
        <taxon>Rhodobacterales</taxon>
        <taxon>Paracoccaceae</taxon>
        <taxon>Paracoccus</taxon>
    </lineage>
</organism>
<dbReference type="RefSeq" id="WP_271882971.1">
    <property type="nucleotide sequence ID" value="NZ_CP067136.1"/>
</dbReference>
<feature type="compositionally biased region" description="Basic and acidic residues" evidence="1">
    <location>
        <begin position="897"/>
        <end position="922"/>
    </location>
</feature>
<keyword evidence="2" id="KW-0812">Transmembrane</keyword>
<reference evidence="3 4" key="1">
    <citation type="submission" date="2021-01" db="EMBL/GenBank/DDBJ databases">
        <title>Biogeographic distribution of Paracoccus.</title>
        <authorList>
            <person name="Hollensteiner J."/>
            <person name="Leineberger J."/>
            <person name="Brinkhoff T."/>
            <person name="Daniel R."/>
        </authorList>
    </citation>
    <scope>NUCLEOTIDE SEQUENCE [LARGE SCALE GENOMIC DNA]</scope>
    <source>
        <strain evidence="3 4">KCTC 22803</strain>
    </source>
</reference>
<keyword evidence="2" id="KW-0472">Membrane</keyword>
<feature type="compositionally biased region" description="Low complexity" evidence="1">
    <location>
        <begin position="863"/>
        <end position="872"/>
    </location>
</feature>
<feature type="region of interest" description="Disordered" evidence="1">
    <location>
        <begin position="464"/>
        <end position="487"/>
    </location>
</feature>
<dbReference type="InterPro" id="IPR043129">
    <property type="entry name" value="ATPase_NBD"/>
</dbReference>
<feature type="compositionally biased region" description="Low complexity" evidence="1">
    <location>
        <begin position="801"/>
        <end position="819"/>
    </location>
</feature>
<feature type="compositionally biased region" description="Basic and acidic residues" evidence="1">
    <location>
        <begin position="663"/>
        <end position="673"/>
    </location>
</feature>
<proteinExistence type="predicted"/>
<evidence type="ECO:0000313" key="4">
    <source>
        <dbReference type="Proteomes" id="UP001219349"/>
    </source>
</evidence>